<comment type="caution">
    <text evidence="1">The sequence shown here is derived from an EMBL/GenBank/DDBJ whole genome shotgun (WGS) entry which is preliminary data.</text>
</comment>
<gene>
    <name evidence="1" type="ORF">KUTeg_023323</name>
</gene>
<evidence type="ECO:0000313" key="2">
    <source>
        <dbReference type="Proteomes" id="UP001217089"/>
    </source>
</evidence>
<dbReference type="Proteomes" id="UP001217089">
    <property type="component" value="Unassembled WGS sequence"/>
</dbReference>
<dbReference type="InterPro" id="IPR036291">
    <property type="entry name" value="NAD(P)-bd_dom_sf"/>
</dbReference>
<reference evidence="1 2" key="1">
    <citation type="submission" date="2022-12" db="EMBL/GenBank/DDBJ databases">
        <title>Chromosome-level genome of Tegillarca granosa.</title>
        <authorList>
            <person name="Kim J."/>
        </authorList>
    </citation>
    <scope>NUCLEOTIDE SEQUENCE [LARGE SCALE GENOMIC DNA]</scope>
    <source>
        <strain evidence="1">Teg-2019</strain>
        <tissue evidence="1">Adductor muscle</tissue>
    </source>
</reference>
<proteinExistence type="predicted"/>
<accession>A0ABQ9E7H2</accession>
<dbReference type="PANTHER" id="PTHR14097:SF7">
    <property type="entry name" value="OXIDOREDUCTASE HTATIP2"/>
    <property type="match status" value="1"/>
</dbReference>
<dbReference type="SUPFAM" id="SSF51735">
    <property type="entry name" value="NAD(P)-binding Rossmann-fold domains"/>
    <property type="match status" value="1"/>
</dbReference>
<protein>
    <recommendedName>
        <fullName evidence="3">NAD(P)-binding domain-containing protein</fullName>
    </recommendedName>
</protein>
<dbReference type="EMBL" id="JARBDR010000921">
    <property type="protein sequence ID" value="KAJ8299263.1"/>
    <property type="molecule type" value="Genomic_DNA"/>
</dbReference>
<organism evidence="1 2">
    <name type="scientific">Tegillarca granosa</name>
    <name type="common">Malaysian cockle</name>
    <name type="synonym">Anadara granosa</name>
    <dbReference type="NCBI Taxonomy" id="220873"/>
    <lineage>
        <taxon>Eukaryota</taxon>
        <taxon>Metazoa</taxon>
        <taxon>Spiralia</taxon>
        <taxon>Lophotrochozoa</taxon>
        <taxon>Mollusca</taxon>
        <taxon>Bivalvia</taxon>
        <taxon>Autobranchia</taxon>
        <taxon>Pteriomorphia</taxon>
        <taxon>Arcoida</taxon>
        <taxon>Arcoidea</taxon>
        <taxon>Arcidae</taxon>
        <taxon>Tegillarca</taxon>
    </lineage>
</organism>
<feature type="non-terminal residue" evidence="1">
    <location>
        <position position="186"/>
    </location>
</feature>
<evidence type="ECO:0008006" key="3">
    <source>
        <dbReference type="Google" id="ProtNLM"/>
    </source>
</evidence>
<dbReference type="PANTHER" id="PTHR14097">
    <property type="entry name" value="OXIDOREDUCTASE HTATIP2"/>
    <property type="match status" value="1"/>
</dbReference>
<name>A0ABQ9E7H2_TEGGR</name>
<keyword evidence="2" id="KW-1185">Reference proteome</keyword>
<dbReference type="Gene3D" id="3.40.50.720">
    <property type="entry name" value="NAD(P)-binding Rossmann-like Domain"/>
    <property type="match status" value="1"/>
</dbReference>
<sequence length="186" mass="20854">MATAPGDEVKVKSDRTAFIVGYTGESGKSLEQKIVNFDDLESHDSCFQNAEVGFCCLGSTRKQGTDVFVKVDRDYVLKTAEIAKRNGCKHFCLVSSGGANAKSSFLYMKTKYLYKLLLCDRQESRPMEAFFRCIVKPLAYLMPTRGTIPTDTLAKGMLYEVINPDSKSINVYENEEIHAMAKKMEK</sequence>
<evidence type="ECO:0000313" key="1">
    <source>
        <dbReference type="EMBL" id="KAJ8299263.1"/>
    </source>
</evidence>